<gene>
    <name evidence="1" type="ORF">GCM10022216_16010</name>
</gene>
<sequence>MKIVIKNFFSLLLTIIGLLHFVNGQERKAIQAGIYAYETATALKGINVLNLSTKSHAVSDNYGKFSIDYKTGDTLEFRHENWETKQFFGNNLNDSIYLKKKGIVLQEILVTGTPTNNELKITREIQKQRNNRNGIYYGGRPPLSLLNPFSGKPLTFFYELISKNGFRARKMERNILSLANESKIDSLFTLEIIRRTTNIKEEELVTFVEKYRPTVSQSEHWNRYDFLKYIQGCYQQFVELKEN</sequence>
<keyword evidence="2" id="KW-1185">Reference proteome</keyword>
<evidence type="ECO:0000313" key="1">
    <source>
        <dbReference type="EMBL" id="GAA4138697.1"/>
    </source>
</evidence>
<dbReference type="Proteomes" id="UP001500101">
    <property type="component" value="Unassembled WGS sequence"/>
</dbReference>
<protein>
    <recommendedName>
        <fullName evidence="3">Carboxypeptidase-like protein</fullName>
    </recommendedName>
</protein>
<dbReference type="EMBL" id="BAAAZI010000006">
    <property type="protein sequence ID" value="GAA4138697.1"/>
    <property type="molecule type" value="Genomic_DNA"/>
</dbReference>
<name>A0ABP7YN37_9SPHI</name>
<comment type="caution">
    <text evidence="1">The sequence shown here is derived from an EMBL/GenBank/DDBJ whole genome shotgun (WGS) entry which is preliminary data.</text>
</comment>
<evidence type="ECO:0000313" key="2">
    <source>
        <dbReference type="Proteomes" id="UP001500101"/>
    </source>
</evidence>
<accession>A0ABP7YN37</accession>
<reference evidence="2" key="1">
    <citation type="journal article" date="2019" name="Int. J. Syst. Evol. Microbiol.">
        <title>The Global Catalogue of Microorganisms (GCM) 10K type strain sequencing project: providing services to taxonomists for standard genome sequencing and annotation.</title>
        <authorList>
            <consortium name="The Broad Institute Genomics Platform"/>
            <consortium name="The Broad Institute Genome Sequencing Center for Infectious Disease"/>
            <person name="Wu L."/>
            <person name="Ma J."/>
        </authorList>
    </citation>
    <scope>NUCLEOTIDE SEQUENCE [LARGE SCALE GENOMIC DNA]</scope>
    <source>
        <strain evidence="2">JCM 16704</strain>
    </source>
</reference>
<dbReference type="RefSeq" id="WP_344674101.1">
    <property type="nucleotide sequence ID" value="NZ_BAAAZI010000006.1"/>
</dbReference>
<organism evidence="1 2">
    <name type="scientific">Sphingobacterium kyonggiense</name>
    <dbReference type="NCBI Taxonomy" id="714075"/>
    <lineage>
        <taxon>Bacteria</taxon>
        <taxon>Pseudomonadati</taxon>
        <taxon>Bacteroidota</taxon>
        <taxon>Sphingobacteriia</taxon>
        <taxon>Sphingobacteriales</taxon>
        <taxon>Sphingobacteriaceae</taxon>
        <taxon>Sphingobacterium</taxon>
    </lineage>
</organism>
<dbReference type="SUPFAM" id="SSF49464">
    <property type="entry name" value="Carboxypeptidase regulatory domain-like"/>
    <property type="match status" value="1"/>
</dbReference>
<proteinExistence type="predicted"/>
<evidence type="ECO:0008006" key="3">
    <source>
        <dbReference type="Google" id="ProtNLM"/>
    </source>
</evidence>
<dbReference type="InterPro" id="IPR008969">
    <property type="entry name" value="CarboxyPept-like_regulatory"/>
</dbReference>